<protein>
    <submittedName>
        <fullName evidence="2">Uncharacterized protein</fullName>
    </submittedName>
</protein>
<keyword evidence="1" id="KW-1133">Transmembrane helix</keyword>
<organism evidence="2 3">
    <name type="scientific">Parasphingopyxis marina</name>
    <dbReference type="NCBI Taxonomy" id="2761622"/>
    <lineage>
        <taxon>Bacteria</taxon>
        <taxon>Pseudomonadati</taxon>
        <taxon>Pseudomonadota</taxon>
        <taxon>Alphaproteobacteria</taxon>
        <taxon>Sphingomonadales</taxon>
        <taxon>Sphingomonadaceae</taxon>
        <taxon>Parasphingopyxis</taxon>
    </lineage>
</organism>
<proteinExistence type="predicted"/>
<dbReference type="RefSeq" id="WP_185799893.1">
    <property type="nucleotide sequence ID" value="NZ_JACJVJ010000001.1"/>
</dbReference>
<feature type="transmembrane region" description="Helical" evidence="1">
    <location>
        <begin position="6"/>
        <end position="25"/>
    </location>
</feature>
<dbReference type="Proteomes" id="UP000564378">
    <property type="component" value="Unassembled WGS sequence"/>
</dbReference>
<sequence>MSILQFNKIAIFTIKLLIFFGIFLNEYAFSNGTNRWEYSRYQRNEVDAVSASAAIFNDENNQAFGFLCNNRGLFVAMFLRGDDRPLLIHTENSRVSVRLNFDGQLIRDGDWIPARNSSILQNRFSDISDMMDLAQEYDTVSVSFMYADGENRTIEFSLRGAAEAIEPMTDACSSTP</sequence>
<dbReference type="AlphaFoldDB" id="A0A842HVV8"/>
<keyword evidence="3" id="KW-1185">Reference proteome</keyword>
<comment type="caution">
    <text evidence="2">The sequence shown here is derived from an EMBL/GenBank/DDBJ whole genome shotgun (WGS) entry which is preliminary data.</text>
</comment>
<gene>
    <name evidence="2" type="ORF">H6P80_03215</name>
</gene>
<evidence type="ECO:0000313" key="2">
    <source>
        <dbReference type="EMBL" id="MBC2776623.1"/>
    </source>
</evidence>
<dbReference type="EMBL" id="JACJVJ010000001">
    <property type="protein sequence ID" value="MBC2776623.1"/>
    <property type="molecule type" value="Genomic_DNA"/>
</dbReference>
<reference evidence="2 3" key="1">
    <citation type="submission" date="2020-08" db="EMBL/GenBank/DDBJ databases">
        <title>Draft genome sequence of Parasphingopyxis sp. GrpM-11.</title>
        <authorList>
            <person name="Oh J."/>
            <person name="Roh D.-H."/>
        </authorList>
    </citation>
    <scope>NUCLEOTIDE SEQUENCE [LARGE SCALE GENOMIC DNA]</scope>
    <source>
        <strain evidence="2 3">GrpM-11</strain>
    </source>
</reference>
<keyword evidence="1" id="KW-0472">Membrane</keyword>
<accession>A0A842HVV8</accession>
<name>A0A842HVV8_9SPHN</name>
<keyword evidence="1" id="KW-0812">Transmembrane</keyword>
<evidence type="ECO:0000256" key="1">
    <source>
        <dbReference type="SAM" id="Phobius"/>
    </source>
</evidence>
<evidence type="ECO:0000313" key="3">
    <source>
        <dbReference type="Proteomes" id="UP000564378"/>
    </source>
</evidence>